<gene>
    <name evidence="1" type="ORF">D559_2480</name>
</gene>
<reference evidence="1 2" key="1">
    <citation type="submission" date="2014-02" db="EMBL/GenBank/DDBJ databases">
        <title>Whole Genome Sequencing Of Bordetella Holmesii, An Emerging Opportunistic Infection Of Humans.</title>
        <authorList>
            <person name="Tettelin H."/>
            <person name="Hooven T.A."/>
            <person name="Hine E."/>
            <person name="Su Q."/>
            <person name="Huard R.C."/>
            <person name="Della-Latta P."/>
            <person name="Daugherty S.C."/>
            <person name="Agrawal S."/>
            <person name="Sengamalay N."/>
            <person name="Tallon L.J."/>
            <person name="Sadzewicz L."/>
            <person name="Whittier S."/>
            <person name="Fraser C.M."/>
            <person name="Ratner A.J."/>
        </authorList>
    </citation>
    <scope>NUCLEOTIDE SEQUENCE [LARGE SCALE GENOMIC DNA]</scope>
    <source>
        <strain evidence="1 2">1058</strain>
    </source>
</reference>
<evidence type="ECO:0008006" key="3">
    <source>
        <dbReference type="Google" id="ProtNLM"/>
    </source>
</evidence>
<evidence type="ECO:0000313" key="1">
    <source>
        <dbReference type="EMBL" id="EXX95053.1"/>
    </source>
</evidence>
<protein>
    <recommendedName>
        <fullName evidence="3">N-acetyltransferase YedL</fullName>
    </recommendedName>
</protein>
<keyword evidence="2" id="KW-1185">Reference proteome</keyword>
<proteinExistence type="predicted"/>
<organism evidence="1 2">
    <name type="scientific">Bordetella holmesii 1058</name>
    <dbReference type="NCBI Taxonomy" id="1247648"/>
    <lineage>
        <taxon>Bacteria</taxon>
        <taxon>Pseudomonadati</taxon>
        <taxon>Pseudomonadota</taxon>
        <taxon>Betaproteobacteria</taxon>
        <taxon>Burkholderiales</taxon>
        <taxon>Alcaligenaceae</taxon>
        <taxon>Bordetella</taxon>
    </lineage>
</organism>
<accession>A0ABN0S0G9</accession>
<sequence>MPATINVAVAAFTHSIPVEELRSFMAVRVLLKSPQYAEAASSDMPEIRLF</sequence>
<evidence type="ECO:0000313" key="2">
    <source>
        <dbReference type="Proteomes" id="UP000023104"/>
    </source>
</evidence>
<dbReference type="EMBL" id="JDTF01000004">
    <property type="protein sequence ID" value="EXX95053.1"/>
    <property type="molecule type" value="Genomic_DNA"/>
</dbReference>
<name>A0ABN0S0G9_9BORD</name>
<comment type="caution">
    <text evidence="1">The sequence shown here is derived from an EMBL/GenBank/DDBJ whole genome shotgun (WGS) entry which is preliminary data.</text>
</comment>
<dbReference type="Proteomes" id="UP000023104">
    <property type="component" value="Unassembled WGS sequence"/>
</dbReference>